<organism evidence="2 3">
    <name type="scientific">Litorihabitans aurantiacus</name>
    <dbReference type="NCBI Taxonomy" id="1930061"/>
    <lineage>
        <taxon>Bacteria</taxon>
        <taxon>Bacillati</taxon>
        <taxon>Actinomycetota</taxon>
        <taxon>Actinomycetes</taxon>
        <taxon>Micrococcales</taxon>
        <taxon>Beutenbergiaceae</taxon>
        <taxon>Litorihabitans</taxon>
    </lineage>
</organism>
<sequence>MSARIASGATDRVPGVAPWARVSAVVAPVAMIGGWLLAESLQPSFDPVTETISALAVATRTTPWVLGVALVTTGAAHVVTALGTRRLRPAARAVLALGGVATAAVGLLPVDAHPQAHGVAAGVGFGALALWPALTARRARSGGTGVERPLPALGGTALLTALVVVFVVTLASGSGPIGLTERLAAGAQSLWPLLVVLALRRRDRRG</sequence>
<keyword evidence="1" id="KW-0472">Membrane</keyword>
<evidence type="ECO:0000256" key="1">
    <source>
        <dbReference type="SAM" id="Phobius"/>
    </source>
</evidence>
<feature type="transmembrane region" description="Helical" evidence="1">
    <location>
        <begin position="183"/>
        <end position="199"/>
    </location>
</feature>
<comment type="caution">
    <text evidence="2">The sequence shown here is derived from an EMBL/GenBank/DDBJ whole genome shotgun (WGS) entry which is preliminary data.</text>
</comment>
<dbReference type="AlphaFoldDB" id="A0AA37XEW7"/>
<proteinExistence type="predicted"/>
<evidence type="ECO:0000313" key="2">
    <source>
        <dbReference type="EMBL" id="GMA31952.1"/>
    </source>
</evidence>
<dbReference type="Proteomes" id="UP001157161">
    <property type="component" value="Unassembled WGS sequence"/>
</dbReference>
<keyword evidence="3" id="KW-1185">Reference proteome</keyword>
<evidence type="ECO:0008006" key="4">
    <source>
        <dbReference type="Google" id="ProtNLM"/>
    </source>
</evidence>
<name>A0AA37XEW7_9MICO</name>
<accession>A0AA37XEW7</accession>
<reference evidence="2" key="1">
    <citation type="journal article" date="2014" name="Int. J. Syst. Evol. Microbiol.">
        <title>Complete genome sequence of Corynebacterium casei LMG S-19264T (=DSM 44701T), isolated from a smear-ripened cheese.</title>
        <authorList>
            <consortium name="US DOE Joint Genome Institute (JGI-PGF)"/>
            <person name="Walter F."/>
            <person name="Albersmeier A."/>
            <person name="Kalinowski J."/>
            <person name="Ruckert C."/>
        </authorList>
    </citation>
    <scope>NUCLEOTIDE SEQUENCE</scope>
    <source>
        <strain evidence="2">NBRC 112290</strain>
    </source>
</reference>
<feature type="transmembrane region" description="Helical" evidence="1">
    <location>
        <begin position="90"/>
        <end position="110"/>
    </location>
</feature>
<protein>
    <recommendedName>
        <fullName evidence="4">DUF998 domain-containing protein</fullName>
    </recommendedName>
</protein>
<dbReference type="EMBL" id="BSUM01000001">
    <property type="protein sequence ID" value="GMA31952.1"/>
    <property type="molecule type" value="Genomic_DNA"/>
</dbReference>
<keyword evidence="1" id="KW-1133">Transmembrane helix</keyword>
<feature type="transmembrane region" description="Helical" evidence="1">
    <location>
        <begin position="116"/>
        <end position="134"/>
    </location>
</feature>
<evidence type="ECO:0000313" key="3">
    <source>
        <dbReference type="Proteomes" id="UP001157161"/>
    </source>
</evidence>
<reference evidence="2" key="2">
    <citation type="submission" date="2023-02" db="EMBL/GenBank/DDBJ databases">
        <authorList>
            <person name="Sun Q."/>
            <person name="Mori K."/>
        </authorList>
    </citation>
    <scope>NUCLEOTIDE SEQUENCE</scope>
    <source>
        <strain evidence="2">NBRC 112290</strain>
    </source>
</reference>
<dbReference type="Pfam" id="PF06197">
    <property type="entry name" value="DUF998"/>
    <property type="match status" value="1"/>
</dbReference>
<dbReference type="RefSeq" id="WP_284250680.1">
    <property type="nucleotide sequence ID" value="NZ_BSUM01000001.1"/>
</dbReference>
<keyword evidence="1" id="KW-0812">Transmembrane</keyword>
<gene>
    <name evidence="2" type="ORF">GCM10025875_19440</name>
</gene>
<feature type="transmembrane region" description="Helical" evidence="1">
    <location>
        <begin position="150"/>
        <end position="171"/>
    </location>
</feature>
<dbReference type="InterPro" id="IPR009339">
    <property type="entry name" value="DUF998"/>
</dbReference>
<feature type="transmembrane region" description="Helical" evidence="1">
    <location>
        <begin position="20"/>
        <end position="38"/>
    </location>
</feature>
<feature type="transmembrane region" description="Helical" evidence="1">
    <location>
        <begin position="64"/>
        <end position="83"/>
    </location>
</feature>